<dbReference type="InterPro" id="IPR016181">
    <property type="entry name" value="Acyl_CoA_acyltransferase"/>
</dbReference>
<gene>
    <name evidence="1" type="ORF">METZ01_LOCUS458811</name>
</gene>
<organism evidence="1">
    <name type="scientific">marine metagenome</name>
    <dbReference type="NCBI Taxonomy" id="408172"/>
    <lineage>
        <taxon>unclassified sequences</taxon>
        <taxon>metagenomes</taxon>
        <taxon>ecological metagenomes</taxon>
    </lineage>
</organism>
<dbReference type="SUPFAM" id="SSF55729">
    <property type="entry name" value="Acyl-CoA N-acyltransferases (Nat)"/>
    <property type="match status" value="1"/>
</dbReference>
<feature type="non-terminal residue" evidence="1">
    <location>
        <position position="1"/>
    </location>
</feature>
<dbReference type="EMBL" id="UINC01191350">
    <property type="protein sequence ID" value="SVE05957.1"/>
    <property type="molecule type" value="Genomic_DNA"/>
</dbReference>
<name>A0A383ADR1_9ZZZZ</name>
<evidence type="ECO:0008006" key="2">
    <source>
        <dbReference type="Google" id="ProtNLM"/>
    </source>
</evidence>
<sequence length="195" mass="22927">VNKYDELYIFREAKIDDVDKLMSFIKEHWRANHILGNDRDFFLYEHGNGDRINFIICEDRNTGEIVGMQGFIPYSWDEELRHICGVMTMVKKVGVTPMLGVELIKRFIDITHYKTYCGIGTNPQTMVPLVKRLFDRFVCKITHYYQLNEKVEVFKIAKIVDRKKSCEAIVESNSAQLVEFNNFEELKKNFVLNKA</sequence>
<accession>A0A383ADR1</accession>
<protein>
    <recommendedName>
        <fullName evidence="2">N-acetyltransferase domain-containing protein</fullName>
    </recommendedName>
</protein>
<reference evidence="1" key="1">
    <citation type="submission" date="2018-05" db="EMBL/GenBank/DDBJ databases">
        <authorList>
            <person name="Lanie J.A."/>
            <person name="Ng W.-L."/>
            <person name="Kazmierczak K.M."/>
            <person name="Andrzejewski T.M."/>
            <person name="Davidsen T.M."/>
            <person name="Wayne K.J."/>
            <person name="Tettelin H."/>
            <person name="Glass J.I."/>
            <person name="Rusch D."/>
            <person name="Podicherti R."/>
            <person name="Tsui H.-C.T."/>
            <person name="Winkler M.E."/>
        </authorList>
    </citation>
    <scope>NUCLEOTIDE SEQUENCE</scope>
</reference>
<dbReference type="AlphaFoldDB" id="A0A383ADR1"/>
<feature type="non-terminal residue" evidence="1">
    <location>
        <position position="195"/>
    </location>
</feature>
<evidence type="ECO:0000313" key="1">
    <source>
        <dbReference type="EMBL" id="SVE05957.1"/>
    </source>
</evidence>
<proteinExistence type="predicted"/>